<keyword evidence="3" id="KW-1185">Reference proteome</keyword>
<evidence type="ECO:0000313" key="3">
    <source>
        <dbReference type="Proteomes" id="UP000482155"/>
    </source>
</evidence>
<name>A0A6B3SH17_9BURK</name>
<comment type="caution">
    <text evidence="2">The sequence shown here is derived from an EMBL/GenBank/DDBJ whole genome shotgun (WGS) entry which is preliminary data.</text>
</comment>
<dbReference type="SUPFAM" id="SSF89796">
    <property type="entry name" value="CoA-transferase family III (CaiB/BaiF)"/>
    <property type="match status" value="2"/>
</dbReference>
<evidence type="ECO:0000313" key="2">
    <source>
        <dbReference type="EMBL" id="NEX59948.1"/>
    </source>
</evidence>
<keyword evidence="2" id="KW-0808">Transferase</keyword>
<dbReference type="InterPro" id="IPR023606">
    <property type="entry name" value="CoA-Trfase_III_dom_1_sf"/>
</dbReference>
<dbReference type="Proteomes" id="UP000482155">
    <property type="component" value="Unassembled WGS sequence"/>
</dbReference>
<dbReference type="InterPro" id="IPR044855">
    <property type="entry name" value="CoA-Trfase_III_dom3_sf"/>
</dbReference>
<sequence>MTPVDALQFLWREAHGDPDLLDDLTITRPDAHLPSVFDVGTLAAGTIAAQALAASACWNLRSGERQKIVVDARRALAMCRSERYLAIDDKPPPDLWDPIAGYYQAGDGRWIQLHTNFPHHRAGVLRVLGCGPERKEVAAAIGRWKAADLDARLAAEGMCAALIRSPEEWQACEQAQAINSLPLFEVVRIGDAAPQPLPVAMKGGRPLSGVKILDLSRVIAAPVAARTLAQHGGNVLAISAGHLPNLETLLLDTGRGKRSAHVDLRSSPGRELMRGLIKEGDVFLQAYRPGAMASFGLSPEELVVERPGLIYVSLSAYGHVGPWKDRRGFDSLVQSATGIAWEEGQAARLPGHGKLPCQALDHGTGYLMAFATMMALHRRATEGGSWLVRVSLAQTGRWLQSMARVSPERHGEEFSAAEISPWQETSRSASGTIRAMAPVERMERTPPRFDFPSSVLGADDPAW</sequence>
<dbReference type="InterPro" id="IPR050509">
    <property type="entry name" value="CoA-transferase_III"/>
</dbReference>
<dbReference type="EMBL" id="JAAIVB010000010">
    <property type="protein sequence ID" value="NEX59948.1"/>
    <property type="molecule type" value="Genomic_DNA"/>
</dbReference>
<proteinExistence type="predicted"/>
<dbReference type="PANTHER" id="PTHR48228:SF4">
    <property type="entry name" value="BLR3030 PROTEIN"/>
    <property type="match status" value="1"/>
</dbReference>
<dbReference type="RefSeq" id="WP_163960451.1">
    <property type="nucleotide sequence ID" value="NZ_JAAIVB010000010.1"/>
</dbReference>
<feature type="region of interest" description="Disordered" evidence="1">
    <location>
        <begin position="443"/>
        <end position="463"/>
    </location>
</feature>
<dbReference type="Gene3D" id="3.30.1540.10">
    <property type="entry name" value="formyl-coa transferase, domain 3"/>
    <property type="match status" value="1"/>
</dbReference>
<dbReference type="GO" id="GO:0016740">
    <property type="term" value="F:transferase activity"/>
    <property type="evidence" value="ECO:0007669"/>
    <property type="project" value="UniProtKB-KW"/>
</dbReference>
<dbReference type="AlphaFoldDB" id="A0A6B3SH17"/>
<dbReference type="InterPro" id="IPR003673">
    <property type="entry name" value="CoA-Trfase_fam_III"/>
</dbReference>
<organism evidence="2 3">
    <name type="scientific">Noviherbaspirillum galbum</name>
    <dbReference type="NCBI Taxonomy" id="2709383"/>
    <lineage>
        <taxon>Bacteria</taxon>
        <taxon>Pseudomonadati</taxon>
        <taxon>Pseudomonadota</taxon>
        <taxon>Betaproteobacteria</taxon>
        <taxon>Burkholderiales</taxon>
        <taxon>Oxalobacteraceae</taxon>
        <taxon>Noviherbaspirillum</taxon>
    </lineage>
</organism>
<accession>A0A6B3SH17</accession>
<evidence type="ECO:0000256" key="1">
    <source>
        <dbReference type="SAM" id="MobiDB-lite"/>
    </source>
</evidence>
<dbReference type="Pfam" id="PF02515">
    <property type="entry name" value="CoA_transf_3"/>
    <property type="match status" value="1"/>
</dbReference>
<dbReference type="Gene3D" id="3.40.50.10540">
    <property type="entry name" value="Crotonobetainyl-coa:carnitine coa-transferase, domain 1"/>
    <property type="match status" value="2"/>
</dbReference>
<dbReference type="PANTHER" id="PTHR48228">
    <property type="entry name" value="SUCCINYL-COA--D-CITRAMALATE COA-TRANSFERASE"/>
    <property type="match status" value="1"/>
</dbReference>
<protein>
    <submittedName>
        <fullName evidence="2">CoA transferase</fullName>
    </submittedName>
</protein>
<gene>
    <name evidence="2" type="ORF">G3574_02555</name>
</gene>
<reference evidence="2 3" key="1">
    <citation type="submission" date="2020-02" db="EMBL/GenBank/DDBJ databases">
        <authorList>
            <person name="Kim M.K."/>
        </authorList>
    </citation>
    <scope>NUCLEOTIDE SEQUENCE [LARGE SCALE GENOMIC DNA]</scope>
    <source>
        <strain evidence="2 3">17J57-3</strain>
    </source>
</reference>